<sequence>MTNLLSVITPVHRAGLAYLRETYDSLVGQVLPDGWEWEWLIQEDGEGVGAAGVLPDDPRIKVACSRRGGPHVSRTVALGRSYGELVKTLDGDDLLTDGALARDIRVLTERPEVGWVTSAVLDLMPDGSRVGFPNPAEGRVEPGAVLAHWERHHRPQVHPATLCVRRQLVVALGGWTALPASGDTGLLLGLDAFSPGWFIAEVGLLYRKHDGQITTDPAHARGPSGTRACGSSGSGPGRSGSCSWRVSARCAPCTRRARRGVR</sequence>
<dbReference type="InterPro" id="IPR001173">
    <property type="entry name" value="Glyco_trans_2-like"/>
</dbReference>
<keyword evidence="4" id="KW-1185">Reference proteome</keyword>
<accession>A0ABY6PSI8</accession>
<feature type="region of interest" description="Disordered" evidence="1">
    <location>
        <begin position="215"/>
        <end position="243"/>
    </location>
</feature>
<dbReference type="EC" id="2.4.-.-" evidence="3"/>
<organism evidence="3 4">
    <name type="scientific">Streptomyces drozdowiczii</name>
    <dbReference type="NCBI Taxonomy" id="202862"/>
    <lineage>
        <taxon>Bacteria</taxon>
        <taxon>Bacillati</taxon>
        <taxon>Actinomycetota</taxon>
        <taxon>Actinomycetes</taxon>
        <taxon>Kitasatosporales</taxon>
        <taxon>Streptomycetaceae</taxon>
        <taxon>Streptomyces</taxon>
    </lineage>
</organism>
<keyword evidence="3" id="KW-0808">Transferase</keyword>
<proteinExistence type="predicted"/>
<reference evidence="3" key="1">
    <citation type="journal article" date="2022" name="Front. Microbiol.">
        <title>Mirubactin C rescues the lethal effect of cell wall biosynthesis mutations in Bacillus subtilis.</title>
        <authorList>
            <person name="Kepplinger B."/>
            <person name="Wen X."/>
            <person name="Tyler A.R."/>
            <person name="Kim B.Y."/>
            <person name="Brown J."/>
            <person name="Banks P."/>
            <person name="Dashti Y."/>
            <person name="Mackenzie E.S."/>
            <person name="Wills C."/>
            <person name="Kawai Y."/>
            <person name="Waldron K.J."/>
            <person name="Allenby N.E.E."/>
            <person name="Wu L.J."/>
            <person name="Hall M.J."/>
            <person name="Errington J."/>
        </authorList>
    </citation>
    <scope>NUCLEOTIDE SEQUENCE</scope>
    <source>
        <strain evidence="3">MDA8-470</strain>
    </source>
</reference>
<protein>
    <submittedName>
        <fullName evidence="3">Glycosyltransferase</fullName>
        <ecNumber evidence="3">2.4.-.-</ecNumber>
    </submittedName>
</protein>
<dbReference type="Proteomes" id="UP001164963">
    <property type="component" value="Chromosome"/>
</dbReference>
<feature type="domain" description="Glycosyltransferase 2-like" evidence="2">
    <location>
        <begin position="6"/>
        <end position="109"/>
    </location>
</feature>
<evidence type="ECO:0000313" key="3">
    <source>
        <dbReference type="EMBL" id="UZK55106.1"/>
    </source>
</evidence>
<evidence type="ECO:0000256" key="1">
    <source>
        <dbReference type="SAM" id="MobiDB-lite"/>
    </source>
</evidence>
<keyword evidence="3" id="KW-0328">Glycosyltransferase</keyword>
<dbReference type="Pfam" id="PF00535">
    <property type="entry name" value="Glycos_transf_2"/>
    <property type="match status" value="1"/>
</dbReference>
<dbReference type="EMBL" id="CP098740">
    <property type="protein sequence ID" value="UZK55106.1"/>
    <property type="molecule type" value="Genomic_DNA"/>
</dbReference>
<gene>
    <name evidence="3" type="ORF">NEH16_14035</name>
</gene>
<dbReference type="Gene3D" id="3.90.550.10">
    <property type="entry name" value="Spore Coat Polysaccharide Biosynthesis Protein SpsA, Chain A"/>
    <property type="match status" value="1"/>
</dbReference>
<dbReference type="SUPFAM" id="SSF53448">
    <property type="entry name" value="Nucleotide-diphospho-sugar transferases"/>
    <property type="match status" value="1"/>
</dbReference>
<evidence type="ECO:0000259" key="2">
    <source>
        <dbReference type="Pfam" id="PF00535"/>
    </source>
</evidence>
<name>A0ABY6PSI8_9ACTN</name>
<dbReference type="RefSeq" id="WP_265542543.1">
    <property type="nucleotide sequence ID" value="NZ_CP098740.1"/>
</dbReference>
<evidence type="ECO:0000313" key="4">
    <source>
        <dbReference type="Proteomes" id="UP001164963"/>
    </source>
</evidence>
<dbReference type="InterPro" id="IPR029044">
    <property type="entry name" value="Nucleotide-diphossugar_trans"/>
</dbReference>
<dbReference type="GO" id="GO:0016757">
    <property type="term" value="F:glycosyltransferase activity"/>
    <property type="evidence" value="ECO:0007669"/>
    <property type="project" value="UniProtKB-KW"/>
</dbReference>